<accession>A0A9P1CEP9</accession>
<dbReference type="EMBL" id="CAMXCT020001446">
    <property type="protein sequence ID" value="CAL1143520.1"/>
    <property type="molecule type" value="Genomic_DNA"/>
</dbReference>
<comment type="caution">
    <text evidence="3">The sequence shown here is derived from an EMBL/GenBank/DDBJ whole genome shotgun (WGS) entry which is preliminary data.</text>
</comment>
<evidence type="ECO:0000256" key="2">
    <source>
        <dbReference type="SAM" id="Phobius"/>
    </source>
</evidence>
<reference evidence="3" key="1">
    <citation type="submission" date="2022-10" db="EMBL/GenBank/DDBJ databases">
        <authorList>
            <person name="Chen Y."/>
            <person name="Dougan E. K."/>
            <person name="Chan C."/>
            <person name="Rhodes N."/>
            <person name="Thang M."/>
        </authorList>
    </citation>
    <scope>NUCLEOTIDE SEQUENCE</scope>
</reference>
<evidence type="ECO:0000313" key="5">
    <source>
        <dbReference type="EMBL" id="CAL4777457.1"/>
    </source>
</evidence>
<gene>
    <name evidence="3" type="ORF">C1SCF055_LOCUS17161</name>
</gene>
<evidence type="ECO:0000256" key="1">
    <source>
        <dbReference type="SAM" id="MobiDB-lite"/>
    </source>
</evidence>
<feature type="region of interest" description="Disordered" evidence="1">
    <location>
        <begin position="309"/>
        <end position="330"/>
    </location>
</feature>
<keyword evidence="2" id="KW-0472">Membrane</keyword>
<keyword evidence="6" id="KW-1185">Reference proteome</keyword>
<proteinExistence type="predicted"/>
<dbReference type="EMBL" id="CAMXCT010001446">
    <property type="protein sequence ID" value="CAI3990145.1"/>
    <property type="molecule type" value="Genomic_DNA"/>
</dbReference>
<dbReference type="OrthoDB" id="436045at2759"/>
<name>A0A9P1CEP9_9DINO</name>
<dbReference type="AlphaFoldDB" id="A0A9P1CEP9"/>
<evidence type="ECO:0000313" key="6">
    <source>
        <dbReference type="Proteomes" id="UP001152797"/>
    </source>
</evidence>
<organism evidence="3">
    <name type="scientific">Cladocopium goreaui</name>
    <dbReference type="NCBI Taxonomy" id="2562237"/>
    <lineage>
        <taxon>Eukaryota</taxon>
        <taxon>Sar</taxon>
        <taxon>Alveolata</taxon>
        <taxon>Dinophyceae</taxon>
        <taxon>Suessiales</taxon>
        <taxon>Symbiodiniaceae</taxon>
        <taxon>Cladocopium</taxon>
    </lineage>
</organism>
<dbReference type="Proteomes" id="UP001152797">
    <property type="component" value="Unassembled WGS sequence"/>
</dbReference>
<feature type="transmembrane region" description="Helical" evidence="2">
    <location>
        <begin position="121"/>
        <end position="143"/>
    </location>
</feature>
<protein>
    <submittedName>
        <fullName evidence="5">K Homology domain-containing protein</fullName>
    </submittedName>
</protein>
<keyword evidence="2" id="KW-1133">Transmembrane helix</keyword>
<evidence type="ECO:0000313" key="3">
    <source>
        <dbReference type="EMBL" id="CAI3990145.1"/>
    </source>
</evidence>
<sequence length="416" mass="46120">MAIAVLAAYGTYVTCFVLGVCWSWPQFVETNEPDKVRRSLFGLWVLLTLEEWLLYILGVVSLWSLIILLFCNVWGHLDAFLRFPIVHDLDSFFALKQLFLLLFKIGGYLLGFKMLRQNLAWAVLVLLLNVCTLPIIWLTALPIGDVTSYHQKHDVKDQDLALRLWRVVLVPTDRSAAMTSLKSSGRKMLAALANAMPWLKPWVLRIDPVMAADAASKTAANEAREALTLLGGLLSADLEQGFRDSVLKLQGVVYLVLVDVHLRSSLEEAQEAAEAALKSFRSSTRREAREAAALNALAKVLIAKQETGNPRQWRQRGPAAPACGGQGSSKGGRLESVGFGMVQLMAWEILDRYELKEKEGEKEAMQLLVSAELASNSGSAMHTAKQAVERFQHEGDRKNEALALQTVANQRHAGEV</sequence>
<keyword evidence="2" id="KW-0812">Transmembrane</keyword>
<dbReference type="EMBL" id="CAMXCT030001446">
    <property type="protein sequence ID" value="CAL4777457.1"/>
    <property type="molecule type" value="Genomic_DNA"/>
</dbReference>
<feature type="transmembrane region" description="Helical" evidence="2">
    <location>
        <begin position="52"/>
        <end position="77"/>
    </location>
</feature>
<evidence type="ECO:0000313" key="4">
    <source>
        <dbReference type="EMBL" id="CAL1143520.1"/>
    </source>
</evidence>
<reference evidence="4" key="2">
    <citation type="submission" date="2024-04" db="EMBL/GenBank/DDBJ databases">
        <authorList>
            <person name="Chen Y."/>
            <person name="Shah S."/>
            <person name="Dougan E. K."/>
            <person name="Thang M."/>
            <person name="Chan C."/>
        </authorList>
    </citation>
    <scope>NUCLEOTIDE SEQUENCE [LARGE SCALE GENOMIC DNA]</scope>
</reference>